<dbReference type="InterPro" id="IPR052176">
    <property type="entry name" value="Glycosyl_Hydrlase_43_Enz"/>
</dbReference>
<evidence type="ECO:0000259" key="10">
    <source>
        <dbReference type="PROSITE" id="PS50022"/>
    </source>
</evidence>
<dbReference type="PROSITE" id="PS51257">
    <property type="entry name" value="PROKAR_LIPOPROTEIN"/>
    <property type="match status" value="1"/>
</dbReference>
<evidence type="ECO:0000256" key="7">
    <source>
        <dbReference type="PIRSR" id="PIRSR606710-2"/>
    </source>
</evidence>
<evidence type="ECO:0000256" key="5">
    <source>
        <dbReference type="ARBA" id="ARBA00023295"/>
    </source>
</evidence>
<dbReference type="SUPFAM" id="SSF75005">
    <property type="entry name" value="Arabinanase/levansucrase/invertase"/>
    <property type="match status" value="1"/>
</dbReference>
<keyword evidence="9" id="KW-0732">Signal</keyword>
<dbReference type="PANTHER" id="PTHR43772:SF2">
    <property type="entry name" value="PUTATIVE (AFU_ORTHOLOGUE AFUA_2G04480)-RELATED"/>
    <property type="match status" value="1"/>
</dbReference>
<accession>A0AAU9CUZ0</accession>
<evidence type="ECO:0000256" key="2">
    <source>
        <dbReference type="ARBA" id="ARBA00022651"/>
    </source>
</evidence>
<name>A0AAU9CUZ0_9BACT</name>
<evidence type="ECO:0000256" key="9">
    <source>
        <dbReference type="SAM" id="SignalP"/>
    </source>
</evidence>
<evidence type="ECO:0000256" key="8">
    <source>
        <dbReference type="RuleBase" id="RU361187"/>
    </source>
</evidence>
<dbReference type="PANTHER" id="PTHR43772">
    <property type="entry name" value="ENDO-1,4-BETA-XYLANASE"/>
    <property type="match status" value="1"/>
</dbReference>
<proteinExistence type="inferred from homology"/>
<feature type="domain" description="F5/8 type C" evidence="10">
    <location>
        <begin position="328"/>
        <end position="468"/>
    </location>
</feature>
<keyword evidence="3 8" id="KW-0378">Hydrolase</keyword>
<protein>
    <submittedName>
        <fullName evidence="11">Endo-1,4-beta-xylanase</fullName>
    </submittedName>
</protein>
<dbReference type="PROSITE" id="PS50022">
    <property type="entry name" value="FA58C_3"/>
    <property type="match status" value="1"/>
</dbReference>
<dbReference type="Pfam" id="PF04616">
    <property type="entry name" value="Glyco_hydro_43"/>
    <property type="match status" value="1"/>
</dbReference>
<keyword evidence="2" id="KW-0624">Polysaccharide degradation</keyword>
<dbReference type="Pfam" id="PF00754">
    <property type="entry name" value="F5_F8_type_C"/>
    <property type="match status" value="1"/>
</dbReference>
<dbReference type="Gene3D" id="2.60.120.260">
    <property type="entry name" value="Galactose-binding domain-like"/>
    <property type="match status" value="1"/>
</dbReference>
<feature type="site" description="Important for catalytic activity, responsible for pKa modulation of the active site Glu and correct orientation of both the proton donor and substrate" evidence="7">
    <location>
        <position position="155"/>
    </location>
</feature>
<evidence type="ECO:0000313" key="11">
    <source>
        <dbReference type="EMBL" id="BDD10314.1"/>
    </source>
</evidence>
<feature type="chain" id="PRO_5043459815" evidence="9">
    <location>
        <begin position="23"/>
        <end position="468"/>
    </location>
</feature>
<dbReference type="EMBL" id="AP025314">
    <property type="protein sequence ID" value="BDD10314.1"/>
    <property type="molecule type" value="Genomic_DNA"/>
</dbReference>
<dbReference type="AlphaFoldDB" id="A0AAU9CUZ0"/>
<dbReference type="InterPro" id="IPR000421">
    <property type="entry name" value="FA58C"/>
</dbReference>
<feature type="active site" description="Proton acceptor" evidence="6">
    <location>
        <position position="45"/>
    </location>
</feature>
<dbReference type="Gene3D" id="2.115.10.20">
    <property type="entry name" value="Glycosyl hydrolase domain, family 43"/>
    <property type="match status" value="1"/>
</dbReference>
<dbReference type="InterPro" id="IPR008979">
    <property type="entry name" value="Galactose-bd-like_sf"/>
</dbReference>
<keyword evidence="5 8" id="KW-0326">Glycosidase</keyword>
<feature type="signal peptide" evidence="9">
    <location>
        <begin position="1"/>
        <end position="22"/>
    </location>
</feature>
<reference evidence="11 12" key="1">
    <citation type="submission" date="2021-12" db="EMBL/GenBank/DDBJ databases">
        <title>Genome sequencing of bacteria with rrn-lacking chromosome and rrn-plasmid.</title>
        <authorList>
            <person name="Anda M."/>
            <person name="Iwasaki W."/>
        </authorList>
    </citation>
    <scope>NUCLEOTIDE SEQUENCE [LARGE SCALE GENOMIC DNA]</scope>
    <source>
        <strain evidence="11 12">DSM 100852</strain>
    </source>
</reference>
<sequence>MLYEMRYLTFVIAVLLSACATAKKESVQNIRPTNGNPVVPGYFADPSIFRDDDGTCYIYATTDGYDVGKFTNGPFGVWKSKDFRNWEFFNYPYPDAFPYWSEKHWAPSVTKGPDGRYYMYFVKDGYDCFVVSAESPLGPWKEENAGKPVAPEMFDAEVFKDDDGSYYLVYQGPKKEGKYSIWMGKLKPNMIEFDGEPRMVYQNFDLFEGPGMFKRDGIYYMLYSNGSLSGSYHVNVAYSKGSVWGPYTPHNVKGGPYEPVIKPIPEQNLISTGHNSVLDMDTAYYMVYHRKADPYRKGSDLYRQVAVERLKFDKNGRMISVKPTFKGVNPLGGPLAVDGNLALDKPVKASSVASPVFGPEGVTDQDYRTMWRAAENTYPQTLEIDLGEKKSLKEVRIFFEYMTERYFYRIDCSEDGKEWKLFDDKTKKAELKAPAVSKGRAKARFVKLTITGSTKKNKAPGVWEVFCR</sequence>
<organism evidence="11 12">
    <name type="scientific">Fulvitalea axinellae</name>
    <dbReference type="NCBI Taxonomy" id="1182444"/>
    <lineage>
        <taxon>Bacteria</taxon>
        <taxon>Pseudomonadati</taxon>
        <taxon>Bacteroidota</taxon>
        <taxon>Cytophagia</taxon>
        <taxon>Cytophagales</taxon>
        <taxon>Persicobacteraceae</taxon>
        <taxon>Fulvitalea</taxon>
    </lineage>
</organism>
<feature type="active site" description="Proton donor" evidence="6">
    <location>
        <position position="208"/>
    </location>
</feature>
<gene>
    <name evidence="11" type="ORF">FUAX_27460</name>
</gene>
<dbReference type="InterPro" id="IPR006710">
    <property type="entry name" value="Glyco_hydro_43"/>
</dbReference>
<comment type="similarity">
    <text evidence="1 8">Belongs to the glycosyl hydrolase 43 family.</text>
</comment>
<evidence type="ECO:0000256" key="6">
    <source>
        <dbReference type="PIRSR" id="PIRSR606710-1"/>
    </source>
</evidence>
<keyword evidence="2" id="KW-0858">Xylan degradation</keyword>
<keyword evidence="4" id="KW-0119">Carbohydrate metabolism</keyword>
<dbReference type="GO" id="GO:0045493">
    <property type="term" value="P:xylan catabolic process"/>
    <property type="evidence" value="ECO:0007669"/>
    <property type="project" value="UniProtKB-KW"/>
</dbReference>
<keyword evidence="12" id="KW-1185">Reference proteome</keyword>
<evidence type="ECO:0000256" key="4">
    <source>
        <dbReference type="ARBA" id="ARBA00023277"/>
    </source>
</evidence>
<dbReference type="Proteomes" id="UP001348817">
    <property type="component" value="Chromosome"/>
</dbReference>
<evidence type="ECO:0000313" key="12">
    <source>
        <dbReference type="Proteomes" id="UP001348817"/>
    </source>
</evidence>
<dbReference type="InterPro" id="IPR023296">
    <property type="entry name" value="Glyco_hydro_beta-prop_sf"/>
</dbReference>
<dbReference type="SUPFAM" id="SSF49785">
    <property type="entry name" value="Galactose-binding domain-like"/>
    <property type="match status" value="1"/>
</dbReference>
<evidence type="ECO:0000256" key="3">
    <source>
        <dbReference type="ARBA" id="ARBA00022801"/>
    </source>
</evidence>
<evidence type="ECO:0000256" key="1">
    <source>
        <dbReference type="ARBA" id="ARBA00009865"/>
    </source>
</evidence>
<dbReference type="GO" id="GO:0004553">
    <property type="term" value="F:hydrolase activity, hydrolyzing O-glycosyl compounds"/>
    <property type="evidence" value="ECO:0007669"/>
    <property type="project" value="InterPro"/>
</dbReference>
<dbReference type="KEGG" id="fax:FUAX_27460"/>